<dbReference type="EMBL" id="LNIX01000077">
    <property type="protein sequence ID" value="OXA36719.1"/>
    <property type="molecule type" value="Genomic_DNA"/>
</dbReference>
<accession>A0A226CV05</accession>
<dbReference type="SUPFAM" id="SSF52047">
    <property type="entry name" value="RNI-like"/>
    <property type="match status" value="1"/>
</dbReference>
<proteinExistence type="predicted"/>
<protein>
    <submittedName>
        <fullName evidence="1">Uncharacterized protein</fullName>
    </submittedName>
</protein>
<sequence>MSLLTESTNSVSKALENTVILREIITLLPANQVKEVRKVSSVWEPVANLILGKRTVFSFQNHNPVYAPGNSNLSLAVQLLRRVYLQSLYHPDENDTDIQEITCPFRFVHFVLKYQSHIKEFYFHINYNFGPAMKALFESVRFTSIAKIHIKVQDTTQYPGGTFKNVEFQISNDFSTLKEFMIRSSIRQSDGIGSIYRDMTTQILKVARNLEKLIIHDNFTPDLSSCRILKCLEWLYYPYKEKMSPFDQVTICEKFDIQNFVCMLTKISTTLEDLTVGILARYDAEEYPIPRILIDPSTLPVLSKLTSLSLPSAEALDFALPNLTLAQLPGLKRLKLNATSKDIYDEVSSFNFFLPCLPTRQIWTVQEIEVLQLRATDDSSSPSLTKIWQAFPNLRHLKLTKLGGLDRSNNAVEWDHVKQFFRNLHYCPSHVSRLTIDLNLRTSFSDLMDVMDITDGCHLVERHTSVTVINRAHYNSAFRSDPACIKYRNAFKTWQPNLTFDGFEFAAIMAENLTEISNLSESSEVMDLLWNLLPDARDMLSDILKSSRPTLMECLGKAMKFDTVRASMEELRVMLNSEVDSWSKGIRWFWQGKPNPSSAAHIWEHCGKHDLSQFFDNETQEKIKKHVHSEAATIKLVHEKLEQAETNMANSFLTACTISSALAGIVQGLKIYTIWDHIKDARNCLIEEKVRAKISKNMAEILKMVSEEANMMKKFDSGKLEVDINGKRQVLLTDSAAMTVDIIENFAKLVINSYQFYTGVGLASTDVQIMTGAAIGLHSVTTIGTVLIKVMSEEEIKLCREQLNEIAKMGGQITGYKKQRVHINRWLIRARNDLNSRD</sequence>
<keyword evidence="2" id="KW-1185">Reference proteome</keyword>
<evidence type="ECO:0000313" key="2">
    <source>
        <dbReference type="Proteomes" id="UP000198287"/>
    </source>
</evidence>
<dbReference type="InterPro" id="IPR032675">
    <property type="entry name" value="LRR_dom_sf"/>
</dbReference>
<dbReference type="Gene3D" id="3.80.10.10">
    <property type="entry name" value="Ribonuclease Inhibitor"/>
    <property type="match status" value="1"/>
</dbReference>
<evidence type="ECO:0000313" key="1">
    <source>
        <dbReference type="EMBL" id="OXA36719.1"/>
    </source>
</evidence>
<dbReference type="AlphaFoldDB" id="A0A226CV05"/>
<name>A0A226CV05_FOLCA</name>
<gene>
    <name evidence="1" type="ORF">Fcan01_28523</name>
</gene>
<comment type="caution">
    <text evidence="1">The sequence shown here is derived from an EMBL/GenBank/DDBJ whole genome shotgun (WGS) entry which is preliminary data.</text>
</comment>
<organism evidence="1 2">
    <name type="scientific">Folsomia candida</name>
    <name type="common">Springtail</name>
    <dbReference type="NCBI Taxonomy" id="158441"/>
    <lineage>
        <taxon>Eukaryota</taxon>
        <taxon>Metazoa</taxon>
        <taxon>Ecdysozoa</taxon>
        <taxon>Arthropoda</taxon>
        <taxon>Hexapoda</taxon>
        <taxon>Collembola</taxon>
        <taxon>Entomobryomorpha</taxon>
        <taxon>Isotomoidea</taxon>
        <taxon>Isotomidae</taxon>
        <taxon>Proisotominae</taxon>
        <taxon>Folsomia</taxon>
    </lineage>
</organism>
<reference evidence="1 2" key="1">
    <citation type="submission" date="2015-12" db="EMBL/GenBank/DDBJ databases">
        <title>The genome of Folsomia candida.</title>
        <authorList>
            <person name="Faddeeva A."/>
            <person name="Derks M.F."/>
            <person name="Anvar Y."/>
            <person name="Smit S."/>
            <person name="Van Straalen N."/>
            <person name="Roelofs D."/>
        </authorList>
    </citation>
    <scope>NUCLEOTIDE SEQUENCE [LARGE SCALE GENOMIC DNA]</scope>
    <source>
        <strain evidence="1 2">VU population</strain>
        <tissue evidence="1">Whole body</tissue>
    </source>
</reference>
<dbReference type="Proteomes" id="UP000198287">
    <property type="component" value="Unassembled WGS sequence"/>
</dbReference>